<reference evidence="1" key="3">
    <citation type="submission" date="2025-09" db="UniProtKB">
        <authorList>
            <consortium name="Ensembl"/>
        </authorList>
    </citation>
    <scope>IDENTIFICATION</scope>
</reference>
<name>A0AAY5EFB2_ELEEL</name>
<reference evidence="1 2" key="1">
    <citation type="submission" date="2020-05" db="EMBL/GenBank/DDBJ databases">
        <title>Electrophorus electricus (electric eel) genome, fEleEle1, primary haplotype.</title>
        <authorList>
            <person name="Myers G."/>
            <person name="Meyer A."/>
            <person name="Fedrigo O."/>
            <person name="Formenti G."/>
            <person name="Rhie A."/>
            <person name="Tracey A."/>
            <person name="Sims Y."/>
            <person name="Jarvis E.D."/>
        </authorList>
    </citation>
    <scope>NUCLEOTIDE SEQUENCE [LARGE SCALE GENOMIC DNA]</scope>
</reference>
<sequence length="118" mass="13241">MNTYNVEVQTVFALLLQVRCHGVEVVGRPDGHHDIGHSVADVLWADGGEARGIPHARPSRGGIWGHEASYLHTQKKNNKPSFMFWTLMLGNSPSILSAHLIEYYYRALQSILTFKHCS</sequence>
<evidence type="ECO:0008006" key="3">
    <source>
        <dbReference type="Google" id="ProtNLM"/>
    </source>
</evidence>
<dbReference type="AlphaFoldDB" id="A0AAY5EFB2"/>
<organism evidence="1 2">
    <name type="scientific">Electrophorus electricus</name>
    <name type="common">Electric eel</name>
    <name type="synonym">Gymnotus electricus</name>
    <dbReference type="NCBI Taxonomy" id="8005"/>
    <lineage>
        <taxon>Eukaryota</taxon>
        <taxon>Metazoa</taxon>
        <taxon>Chordata</taxon>
        <taxon>Craniata</taxon>
        <taxon>Vertebrata</taxon>
        <taxon>Euteleostomi</taxon>
        <taxon>Actinopterygii</taxon>
        <taxon>Neopterygii</taxon>
        <taxon>Teleostei</taxon>
        <taxon>Ostariophysi</taxon>
        <taxon>Gymnotiformes</taxon>
        <taxon>Gymnotoidei</taxon>
        <taxon>Gymnotidae</taxon>
        <taxon>Electrophorus</taxon>
    </lineage>
</organism>
<protein>
    <recommendedName>
        <fullName evidence="3">Secreted protein</fullName>
    </recommendedName>
</protein>
<reference evidence="1" key="2">
    <citation type="submission" date="2025-08" db="UniProtKB">
        <authorList>
            <consortium name="Ensembl"/>
        </authorList>
    </citation>
    <scope>IDENTIFICATION</scope>
</reference>
<evidence type="ECO:0000313" key="1">
    <source>
        <dbReference type="Ensembl" id="ENSEEEP00000055107.1"/>
    </source>
</evidence>
<accession>A0AAY5EFB2</accession>
<dbReference type="Ensembl" id="ENSEEET00000061121.1">
    <property type="protein sequence ID" value="ENSEEEP00000055107.1"/>
    <property type="gene ID" value="ENSEEEG00000024852.1"/>
</dbReference>
<proteinExistence type="predicted"/>
<keyword evidence="2" id="KW-1185">Reference proteome</keyword>
<dbReference type="Proteomes" id="UP000314983">
    <property type="component" value="Chromosome 6"/>
</dbReference>
<evidence type="ECO:0000313" key="2">
    <source>
        <dbReference type="Proteomes" id="UP000314983"/>
    </source>
</evidence>